<dbReference type="EMBL" id="VCKY01000170">
    <property type="protein sequence ID" value="TMR10999.1"/>
    <property type="molecule type" value="Genomic_DNA"/>
</dbReference>
<gene>
    <name evidence="1" type="ORF">ETD86_37425</name>
</gene>
<evidence type="ECO:0000313" key="2">
    <source>
        <dbReference type="Proteomes" id="UP000309128"/>
    </source>
</evidence>
<organism evidence="1 2">
    <name type="scientific">Nonomuraea turkmeniaca</name>
    <dbReference type="NCBI Taxonomy" id="103838"/>
    <lineage>
        <taxon>Bacteria</taxon>
        <taxon>Bacillati</taxon>
        <taxon>Actinomycetota</taxon>
        <taxon>Actinomycetes</taxon>
        <taxon>Streptosporangiales</taxon>
        <taxon>Streptosporangiaceae</taxon>
        <taxon>Nonomuraea</taxon>
    </lineage>
</organism>
<dbReference type="RefSeq" id="WP_138671376.1">
    <property type="nucleotide sequence ID" value="NZ_VCKY01000170.1"/>
</dbReference>
<evidence type="ECO:0000313" key="1">
    <source>
        <dbReference type="EMBL" id="TMR10999.1"/>
    </source>
</evidence>
<keyword evidence="2" id="KW-1185">Reference proteome</keyword>
<comment type="caution">
    <text evidence="1">The sequence shown here is derived from an EMBL/GenBank/DDBJ whole genome shotgun (WGS) entry which is preliminary data.</text>
</comment>
<dbReference type="OrthoDB" id="4567621at2"/>
<sequence>MPRYVLKPAPNVDVYVIFSTVVMGTTWEGNRAALKELYADGGTDPAEVAELLARADATGTSDKDGTGGWDDPGELFLYELS</sequence>
<accession>A0A5S4F4L2</accession>
<proteinExistence type="predicted"/>
<protein>
    <submittedName>
        <fullName evidence="1">Uncharacterized protein</fullName>
    </submittedName>
</protein>
<reference evidence="1 2" key="1">
    <citation type="submission" date="2019-05" db="EMBL/GenBank/DDBJ databases">
        <title>Draft genome sequence of Nonomuraea turkmeniaca DSM 43926.</title>
        <authorList>
            <person name="Saricaoglu S."/>
            <person name="Isik K."/>
        </authorList>
    </citation>
    <scope>NUCLEOTIDE SEQUENCE [LARGE SCALE GENOMIC DNA]</scope>
    <source>
        <strain evidence="1 2">DSM 43926</strain>
    </source>
</reference>
<dbReference type="Proteomes" id="UP000309128">
    <property type="component" value="Unassembled WGS sequence"/>
</dbReference>
<dbReference type="AlphaFoldDB" id="A0A5S4F4L2"/>
<name>A0A5S4F4L2_9ACTN</name>